<evidence type="ECO:0000313" key="1">
    <source>
        <dbReference type="EMBL" id="GCB90058.1"/>
    </source>
</evidence>
<dbReference type="InterPro" id="IPR025850">
    <property type="entry name" value="SUKH-3"/>
</dbReference>
<protein>
    <submittedName>
        <fullName evidence="1">Uncharacterized protein</fullName>
    </submittedName>
</protein>
<sequence length="153" mass="17036">MSGNTERRGLDELRSSLAGRARFEIHPSDIEQARQRYEEEGFEFTAGLREFLETYGEFTVTWSYRFGETFLTTSVEETMDSAHSLPRSVGIFGKRIGSPVLLVGTATDTQEAVLLAEDGDVYLAGDAGIQRVAHGFDAAIRALVEGEWDKTFF</sequence>
<name>A0A059VYE6_STRNR</name>
<proteinExistence type="predicted"/>
<dbReference type="EMBL" id="BHXC01000006">
    <property type="protein sequence ID" value="GCB90058.1"/>
    <property type="molecule type" value="Genomic_DNA"/>
</dbReference>
<dbReference type="STRING" id="68570.DC74_1921"/>
<evidence type="ECO:0000313" key="2">
    <source>
        <dbReference type="Proteomes" id="UP000288351"/>
    </source>
</evidence>
<dbReference type="AlphaFoldDB" id="A0A059VYE6"/>
<dbReference type="eggNOG" id="ENOG50329RW">
    <property type="taxonomic scope" value="Bacteria"/>
</dbReference>
<gene>
    <name evidence="1" type="ORF">SALB_02752</name>
</gene>
<dbReference type="Pfam" id="PF14433">
    <property type="entry name" value="SUKH-3"/>
    <property type="match status" value="1"/>
</dbReference>
<organism evidence="1 2">
    <name type="scientific">Streptomyces noursei</name>
    <name type="common">Streptomyces albulus</name>
    <dbReference type="NCBI Taxonomy" id="1971"/>
    <lineage>
        <taxon>Bacteria</taxon>
        <taxon>Bacillati</taxon>
        <taxon>Actinomycetota</taxon>
        <taxon>Actinomycetes</taxon>
        <taxon>Kitasatosporales</taxon>
        <taxon>Streptomycetaceae</taxon>
        <taxon>Streptomyces</taxon>
    </lineage>
</organism>
<comment type="caution">
    <text evidence="1">The sequence shown here is derived from an EMBL/GenBank/DDBJ whole genome shotgun (WGS) entry which is preliminary data.</text>
</comment>
<reference evidence="1 2" key="1">
    <citation type="journal article" date="2019" name="Microbiol. Resour. Announc.">
        <title>Draft Genome Sequence of the Most Traditional epsilon-Poly-l-Lysine Producer, Streptomyces albulus NBRC14147.</title>
        <authorList>
            <person name="Yamanaka K."/>
            <person name="Hamano Y."/>
        </authorList>
    </citation>
    <scope>NUCLEOTIDE SEQUENCE [LARGE SCALE GENOMIC DNA]</scope>
    <source>
        <strain evidence="1 2">NBRC 14147</strain>
    </source>
</reference>
<dbReference type="RefSeq" id="WP_016570656.1">
    <property type="nucleotide sequence ID" value="NZ_BHXC01000006.1"/>
</dbReference>
<dbReference type="Proteomes" id="UP000288351">
    <property type="component" value="Unassembled WGS sequence"/>
</dbReference>
<accession>A0A059VYE6</accession>